<feature type="compositionally biased region" description="Low complexity" evidence="1">
    <location>
        <begin position="341"/>
        <end position="379"/>
    </location>
</feature>
<feature type="region of interest" description="Disordered" evidence="1">
    <location>
        <begin position="95"/>
        <end position="117"/>
    </location>
</feature>
<dbReference type="SUPFAM" id="SSF50630">
    <property type="entry name" value="Acid proteases"/>
    <property type="match status" value="1"/>
</dbReference>
<evidence type="ECO:0000313" key="2">
    <source>
        <dbReference type="EMBL" id="CAH1797846.1"/>
    </source>
</evidence>
<dbReference type="AlphaFoldDB" id="A0A8S4PUT7"/>
<dbReference type="InterPro" id="IPR021109">
    <property type="entry name" value="Peptidase_aspartic_dom_sf"/>
</dbReference>
<dbReference type="EMBL" id="CAIIXF020000010">
    <property type="protein sequence ID" value="CAH1797846.1"/>
    <property type="molecule type" value="Genomic_DNA"/>
</dbReference>
<dbReference type="CDD" id="cd00303">
    <property type="entry name" value="retropepsin_like"/>
    <property type="match status" value="1"/>
</dbReference>
<reference evidence="2" key="1">
    <citation type="submission" date="2022-03" db="EMBL/GenBank/DDBJ databases">
        <authorList>
            <person name="Martin C."/>
        </authorList>
    </citation>
    <scope>NUCLEOTIDE SEQUENCE</scope>
</reference>
<dbReference type="Gene3D" id="2.40.70.10">
    <property type="entry name" value="Acid Proteases"/>
    <property type="match status" value="1"/>
</dbReference>
<evidence type="ECO:0000313" key="3">
    <source>
        <dbReference type="Proteomes" id="UP000749559"/>
    </source>
</evidence>
<feature type="compositionally biased region" description="Polar residues" evidence="1">
    <location>
        <begin position="98"/>
        <end position="117"/>
    </location>
</feature>
<comment type="caution">
    <text evidence="2">The sequence shown here is derived from an EMBL/GenBank/DDBJ whole genome shotgun (WGS) entry which is preliminary data.</text>
</comment>
<feature type="compositionally biased region" description="Basic and acidic residues" evidence="1">
    <location>
        <begin position="15"/>
        <end position="55"/>
    </location>
</feature>
<sequence length="662" mass="75641">MAEAQDGVTPSDIKAGAERIIDEMAETLRQEDPTKKKTTTKDHKSEAERAIDDMAETLDKEERVKRRELLRMINMEKELAILKKKYLDEEIPDRKTLADTQSASSTPETSSKNTQYISKKPKLSKFMGNKDEDIYDWIEDATMAIRDLKNNSEKEDFVVYHLGPNPRREARYLTNPTPTEIFKTLQRVFGIHKSSHKSMTEFYTRKQHPNETIAQYTQAFMKLMDIVKQNQDEKVDEDKLLKEQLIEGVCCPKMRWELRGISDYNSSTTFHTLRETAFQYELNEKQSDSMETKKTTANTVDSNNTLHSMMRTLLEKQNKMENELNEIKEMKNNPQQNFNSYGRGQFNNRFNRGQNNYRGRGRSRGNNYSRRPSNYYNSNERYDNHSVQVNDPKNSDSKPNEVITNVNLTTDTTCISCHPNMEKIVGETQKWDIKIGDIETTGIMDSGSSVMLMSKEFYENQFVKELQPFQLLDLKAANNLKIPYKGLLIEDIIIQDITIKDCGILVHEESGSYPDLLIGMNVLKHLPTFQSTPNDTEERTHLIRVKGQVFIPASTTVDVDVSTGSFRGQGLVEPLDRVLPGNVQVMNGYIDATSGSATIRVLNASETSVILTKRTPIGQLHSATVNCCKVSYSIQDNTVKIATNENLKSKPIENDEEEPTVP</sequence>
<name>A0A8S4PUT7_OWEFU</name>
<dbReference type="Proteomes" id="UP000749559">
    <property type="component" value="Unassembled WGS sequence"/>
</dbReference>
<feature type="region of interest" description="Disordered" evidence="1">
    <location>
        <begin position="331"/>
        <end position="400"/>
    </location>
</feature>
<gene>
    <name evidence="2" type="ORF">OFUS_LOCUS22062</name>
</gene>
<organism evidence="2 3">
    <name type="scientific">Owenia fusiformis</name>
    <name type="common">Polychaete worm</name>
    <dbReference type="NCBI Taxonomy" id="6347"/>
    <lineage>
        <taxon>Eukaryota</taxon>
        <taxon>Metazoa</taxon>
        <taxon>Spiralia</taxon>
        <taxon>Lophotrochozoa</taxon>
        <taxon>Annelida</taxon>
        <taxon>Polychaeta</taxon>
        <taxon>Sedentaria</taxon>
        <taxon>Canalipalpata</taxon>
        <taxon>Sabellida</taxon>
        <taxon>Oweniida</taxon>
        <taxon>Oweniidae</taxon>
        <taxon>Owenia</taxon>
    </lineage>
</organism>
<protein>
    <submittedName>
        <fullName evidence="2">Uncharacterized protein</fullName>
    </submittedName>
</protein>
<accession>A0A8S4PUT7</accession>
<evidence type="ECO:0000256" key="1">
    <source>
        <dbReference type="SAM" id="MobiDB-lite"/>
    </source>
</evidence>
<proteinExistence type="predicted"/>
<keyword evidence="3" id="KW-1185">Reference proteome</keyword>
<feature type="region of interest" description="Disordered" evidence="1">
    <location>
        <begin position="1"/>
        <end position="55"/>
    </location>
</feature>